<name>A0A8B8DQ39_CRAVI</name>
<feature type="transmembrane region" description="Helical" evidence="7">
    <location>
        <begin position="280"/>
        <end position="303"/>
    </location>
</feature>
<sequence>MHTDIESKQRSMEGKQSKKCDCMKHCYSRYEGALESFFGRLGSVINNSPVLIIISCIFVNCALMVGFLRLESENDVEVLYTPHDSQSSKDRAFLTSHFPDPTVQHFMSYQLPDFGRYADVIVMSKDKNSMESNVFFSELREIDNFIKKSLFVAGYNGSLNYYDDICAIQFEKCTVFGDVVLTKQFERDFLLNNLTFPLYNGSLISPFLASSEFKNGLLLSAKGVKLRYYLRRNTTFSSQWEINFLSKIPEFKTNYTDLSYSTSESLGKELEKNTNGDIQFFSLTFTIMLTYASFASASSFLACNNIANRVLLGFAGVLAPLLAIGSAIGFVSAIGIQFTSIVGVMPFLVIGIGIDDMFILMSGMAEGPSLTTAPSINDRMKYMLKKSGVAITITSITDLLAFAVGATSVFISIRTFCIYTGVAIFFCYLNQLFFFCPAICLNERRTQQKRHFLCCFKISYEDDRSKTSVYKYFCSGTVPKKRQDVESSLEKYPKKFVTQCVLKPAMGKIVIFGFVLAYICSSIYGAINLEQGLSLYNLVSEDSYFHRFSLWDEQFFRTEQVIALCIKEKYNYSSTSTQDKINSILSKAKTLENMDQTFEINWLTAYKSSLLYDISSEQIFIDGLRKFIRNRPEFDNDIIFTEDFSQISSSKVYLKSKDIKSTNIQGALMLSLREYSKLAEISCFFYAPAFIFYEQYVQIWPSTWQTVGAALGVMIVITIIFMPYPLMVIVVSLTLVNILLGIFGFMYYWDLTLSSITMIHLVMSVGFSVDFSVHICHAFLSVRSEDVKNALPKAFDIVGGPVLNAAFSSLLGIAMLGFTKSYIFQSFGKVMFLVIGFGLFHAAFVLPLVLWILFPCYSSRPSKHVKQSYQSDWSQNDVQHPIWISDNHKSIEEISKSLRLCHVSQYPKMKISNEKVISLPIMYSLGNSVGYSYKSINIYCTNNERPCCWGFVERF</sequence>
<dbReference type="InterPro" id="IPR051697">
    <property type="entry name" value="Patched_domain-protein"/>
</dbReference>
<evidence type="ECO:0000313" key="9">
    <source>
        <dbReference type="Proteomes" id="UP000694844"/>
    </source>
</evidence>
<evidence type="ECO:0000256" key="4">
    <source>
        <dbReference type="ARBA" id="ARBA00022989"/>
    </source>
</evidence>
<comment type="subcellular location">
    <subcellularLocation>
        <location evidence="1">Membrane</location>
        <topology evidence="1">Multi-pass membrane protein</topology>
    </subcellularLocation>
</comment>
<dbReference type="InterPro" id="IPR003392">
    <property type="entry name" value="PTHD_SSD"/>
</dbReference>
<evidence type="ECO:0000256" key="7">
    <source>
        <dbReference type="SAM" id="Phobius"/>
    </source>
</evidence>
<reference evidence="10" key="1">
    <citation type="submission" date="2025-08" db="UniProtKB">
        <authorList>
            <consortium name="RefSeq"/>
        </authorList>
    </citation>
    <scope>IDENTIFICATION</scope>
    <source>
        <tissue evidence="10">Whole sample</tissue>
    </source>
</reference>
<accession>A0A8B8DQ39</accession>
<keyword evidence="6" id="KW-0325">Glycoprotein</keyword>
<evidence type="ECO:0000256" key="3">
    <source>
        <dbReference type="ARBA" id="ARBA00022692"/>
    </source>
</evidence>
<feature type="transmembrane region" description="Helical" evidence="7">
    <location>
        <begin position="310"/>
        <end position="328"/>
    </location>
</feature>
<dbReference type="AlphaFoldDB" id="A0A8B8DQ39"/>
<feature type="transmembrane region" description="Helical" evidence="7">
    <location>
        <begin position="418"/>
        <end position="441"/>
    </location>
</feature>
<dbReference type="Gene3D" id="1.20.1640.10">
    <property type="entry name" value="Multidrug efflux transporter AcrB transmembrane domain"/>
    <property type="match status" value="2"/>
</dbReference>
<evidence type="ECO:0000256" key="6">
    <source>
        <dbReference type="ARBA" id="ARBA00023180"/>
    </source>
</evidence>
<feature type="transmembrane region" description="Helical" evidence="7">
    <location>
        <begin position="728"/>
        <end position="749"/>
    </location>
</feature>
<comment type="similarity">
    <text evidence="2">Belongs to the patched family.</text>
</comment>
<dbReference type="KEGG" id="cvn:111128489"/>
<organism evidence="9 10">
    <name type="scientific">Crassostrea virginica</name>
    <name type="common">Eastern oyster</name>
    <dbReference type="NCBI Taxonomy" id="6565"/>
    <lineage>
        <taxon>Eukaryota</taxon>
        <taxon>Metazoa</taxon>
        <taxon>Spiralia</taxon>
        <taxon>Lophotrochozoa</taxon>
        <taxon>Mollusca</taxon>
        <taxon>Bivalvia</taxon>
        <taxon>Autobranchia</taxon>
        <taxon>Pteriomorphia</taxon>
        <taxon>Ostreida</taxon>
        <taxon>Ostreoidea</taxon>
        <taxon>Ostreidae</taxon>
        <taxon>Crassostrea</taxon>
    </lineage>
</organism>
<dbReference type="PANTHER" id="PTHR10796:SF92">
    <property type="entry name" value="PATCHED-RELATED, ISOFORM A"/>
    <property type="match status" value="1"/>
</dbReference>
<dbReference type="GeneID" id="111128489"/>
<protein>
    <submittedName>
        <fullName evidence="10">Patched domain-containing protein 3-like isoform X1</fullName>
    </submittedName>
</protein>
<feature type="transmembrane region" description="Helical" evidence="7">
    <location>
        <begin position="794"/>
        <end position="818"/>
    </location>
</feature>
<dbReference type="PANTHER" id="PTHR10796">
    <property type="entry name" value="PATCHED-RELATED"/>
    <property type="match status" value="1"/>
</dbReference>
<dbReference type="Pfam" id="PF02460">
    <property type="entry name" value="Patched"/>
    <property type="match status" value="1"/>
</dbReference>
<dbReference type="InterPro" id="IPR000731">
    <property type="entry name" value="SSD"/>
</dbReference>
<dbReference type="Proteomes" id="UP000694844">
    <property type="component" value="Chromosome 4"/>
</dbReference>
<evidence type="ECO:0000256" key="1">
    <source>
        <dbReference type="ARBA" id="ARBA00004141"/>
    </source>
</evidence>
<feature type="transmembrane region" description="Helical" evidence="7">
    <location>
        <begin position="761"/>
        <end position="782"/>
    </location>
</feature>
<gene>
    <name evidence="10" type="primary">LOC111128489</name>
</gene>
<dbReference type="OrthoDB" id="6510177at2759"/>
<keyword evidence="4 7" id="KW-1133">Transmembrane helix</keyword>
<evidence type="ECO:0000256" key="2">
    <source>
        <dbReference type="ARBA" id="ARBA00005585"/>
    </source>
</evidence>
<evidence type="ECO:0000259" key="8">
    <source>
        <dbReference type="PROSITE" id="PS50156"/>
    </source>
</evidence>
<proteinExistence type="inferred from homology"/>
<feature type="domain" description="SSD" evidence="8">
    <location>
        <begin position="277"/>
        <end position="441"/>
    </location>
</feature>
<keyword evidence="9" id="KW-1185">Reference proteome</keyword>
<feature type="transmembrane region" description="Helical" evidence="7">
    <location>
        <begin position="334"/>
        <end position="354"/>
    </location>
</feature>
<keyword evidence="5 7" id="KW-0472">Membrane</keyword>
<dbReference type="RefSeq" id="XP_022329808.1">
    <property type="nucleotide sequence ID" value="XM_022474100.1"/>
</dbReference>
<dbReference type="GO" id="GO:0016020">
    <property type="term" value="C:membrane"/>
    <property type="evidence" value="ECO:0007669"/>
    <property type="project" value="UniProtKB-SubCell"/>
</dbReference>
<feature type="transmembrane region" description="Helical" evidence="7">
    <location>
        <begin position="389"/>
        <end position="412"/>
    </location>
</feature>
<evidence type="ECO:0000256" key="5">
    <source>
        <dbReference type="ARBA" id="ARBA00023136"/>
    </source>
</evidence>
<keyword evidence="3 7" id="KW-0812">Transmembrane</keyword>
<feature type="transmembrane region" description="Helical" evidence="7">
    <location>
        <begin position="702"/>
        <end position="721"/>
    </location>
</feature>
<dbReference type="PROSITE" id="PS50156">
    <property type="entry name" value="SSD"/>
    <property type="match status" value="1"/>
</dbReference>
<feature type="transmembrane region" description="Helical" evidence="7">
    <location>
        <begin position="50"/>
        <end position="70"/>
    </location>
</feature>
<dbReference type="SUPFAM" id="SSF82866">
    <property type="entry name" value="Multidrug efflux transporter AcrB transmembrane domain"/>
    <property type="match status" value="2"/>
</dbReference>
<feature type="transmembrane region" description="Helical" evidence="7">
    <location>
        <begin position="830"/>
        <end position="854"/>
    </location>
</feature>
<evidence type="ECO:0000313" key="10">
    <source>
        <dbReference type="RefSeq" id="XP_022329808.1"/>
    </source>
</evidence>